<sequence length="486" mass="55379">MCRTSIPTRFYTKVSVTKDCIKFHRFFLNSFILHYPSLTSHTQLPPVLANKAAVHSKDAVINKVQNKLTITSPADSRSLALLGQHVKTKLWHLRLGHVSNDVLHHMLKIPHIPLSVDSIPEMCDSCLQGKMHKLPFSSSSITSLKPFSKLHTDVWGPSAVAAVGGYRYFLTIIDDCTHYMWVFPLINKLEVASIFIRFHAYIVTYYQAQVQFLQSDGGGEYISRLFKDFLTSKGILHQLSCPYTLQQNGLAERKNRYLIETTLALLTVIGLSLPFWYYAMAHATFLINRMPSKLATITEPDTPYHFRQAISHPAWQQAMTEEIQALDQQDWLLSQEYGLDYDETFSPVVRHTTIHLILSLAVNFQWELRQLDVKNAFLYCDLQEEVFLKQPRGLFMNKTGSYVVILLLYVDDIIITGSNLTLVTSVIHALGEVFELKDLGKLRYFLGLEVSLQYLMFTRPDIAFAVNTASDPNTRKSTTGYCGNLI</sequence>
<dbReference type="PROSITE" id="PS50994">
    <property type="entry name" value="INTEGRASE"/>
    <property type="match status" value="1"/>
</dbReference>
<dbReference type="GO" id="GO:0046872">
    <property type="term" value="F:metal ion binding"/>
    <property type="evidence" value="ECO:0007669"/>
    <property type="project" value="UniProtKB-KW"/>
</dbReference>
<dbReference type="InterPro" id="IPR013103">
    <property type="entry name" value="RVT_2"/>
</dbReference>
<comment type="caution">
    <text evidence="5">The sequence shown here is derived from an EMBL/GenBank/DDBJ whole genome shotgun (WGS) entry which is preliminary data.</text>
</comment>
<dbReference type="Pfam" id="PF07727">
    <property type="entry name" value="RVT_2"/>
    <property type="match status" value="1"/>
</dbReference>
<accession>A0AAD4VDT3</accession>
<dbReference type="InterPro" id="IPR043502">
    <property type="entry name" value="DNA/RNA_pol_sf"/>
</dbReference>
<organism evidence="5 6">
    <name type="scientific">Prunus dulcis</name>
    <name type="common">Almond</name>
    <name type="synonym">Amygdalus dulcis</name>
    <dbReference type="NCBI Taxonomy" id="3755"/>
    <lineage>
        <taxon>Eukaryota</taxon>
        <taxon>Viridiplantae</taxon>
        <taxon>Streptophyta</taxon>
        <taxon>Embryophyta</taxon>
        <taxon>Tracheophyta</taxon>
        <taxon>Spermatophyta</taxon>
        <taxon>Magnoliopsida</taxon>
        <taxon>eudicotyledons</taxon>
        <taxon>Gunneridae</taxon>
        <taxon>Pentapetalae</taxon>
        <taxon>rosids</taxon>
        <taxon>fabids</taxon>
        <taxon>Rosales</taxon>
        <taxon>Rosaceae</taxon>
        <taxon>Amygdaloideae</taxon>
        <taxon>Amygdaleae</taxon>
        <taxon>Prunus</taxon>
    </lineage>
</organism>
<keyword evidence="2" id="KW-0378">Hydrolase</keyword>
<evidence type="ECO:0000313" key="6">
    <source>
        <dbReference type="Proteomes" id="UP001054821"/>
    </source>
</evidence>
<evidence type="ECO:0000259" key="4">
    <source>
        <dbReference type="PROSITE" id="PS50994"/>
    </source>
</evidence>
<dbReference type="PANTHER" id="PTHR42648">
    <property type="entry name" value="TRANSPOSASE, PUTATIVE-RELATED"/>
    <property type="match status" value="1"/>
</dbReference>
<dbReference type="GO" id="GO:0015074">
    <property type="term" value="P:DNA integration"/>
    <property type="evidence" value="ECO:0007669"/>
    <property type="project" value="InterPro"/>
</dbReference>
<dbReference type="SUPFAM" id="SSF56672">
    <property type="entry name" value="DNA/RNA polymerases"/>
    <property type="match status" value="1"/>
</dbReference>
<proteinExistence type="predicted"/>
<protein>
    <recommendedName>
        <fullName evidence="4">Integrase catalytic domain-containing protein</fullName>
    </recommendedName>
</protein>
<feature type="transmembrane region" description="Helical" evidence="3">
    <location>
        <begin position="257"/>
        <end position="279"/>
    </location>
</feature>
<dbReference type="Proteomes" id="UP001054821">
    <property type="component" value="Chromosome 6"/>
</dbReference>
<dbReference type="EMBL" id="JAJFAZ020000006">
    <property type="protein sequence ID" value="KAI5323180.1"/>
    <property type="molecule type" value="Genomic_DNA"/>
</dbReference>
<keyword evidence="3" id="KW-0472">Membrane</keyword>
<dbReference type="InterPro" id="IPR025724">
    <property type="entry name" value="GAG-pre-integrase_dom"/>
</dbReference>
<dbReference type="AlphaFoldDB" id="A0AAD4VDT3"/>
<keyword evidence="3" id="KW-1133">Transmembrane helix</keyword>
<feature type="domain" description="Integrase catalytic" evidence="4">
    <location>
        <begin position="142"/>
        <end position="311"/>
    </location>
</feature>
<dbReference type="GO" id="GO:0016787">
    <property type="term" value="F:hydrolase activity"/>
    <property type="evidence" value="ECO:0007669"/>
    <property type="project" value="UniProtKB-KW"/>
</dbReference>
<evidence type="ECO:0000313" key="5">
    <source>
        <dbReference type="EMBL" id="KAI5323180.1"/>
    </source>
</evidence>
<dbReference type="InterPro" id="IPR039537">
    <property type="entry name" value="Retrotran_Ty1/copia-like"/>
</dbReference>
<dbReference type="Pfam" id="PF00665">
    <property type="entry name" value="rve"/>
    <property type="match status" value="1"/>
</dbReference>
<evidence type="ECO:0000256" key="2">
    <source>
        <dbReference type="ARBA" id="ARBA00022801"/>
    </source>
</evidence>
<evidence type="ECO:0000256" key="1">
    <source>
        <dbReference type="ARBA" id="ARBA00022723"/>
    </source>
</evidence>
<reference evidence="5 6" key="1">
    <citation type="journal article" date="2022" name="G3 (Bethesda)">
        <title>Whole-genome sequence and methylome profiling of the almond [Prunus dulcis (Mill.) D.A. Webb] cultivar 'Nonpareil'.</title>
        <authorList>
            <person name="D'Amico-Willman K.M."/>
            <person name="Ouma W.Z."/>
            <person name="Meulia T."/>
            <person name="Sideli G.M."/>
            <person name="Gradziel T.M."/>
            <person name="Fresnedo-Ramirez J."/>
        </authorList>
    </citation>
    <scope>NUCLEOTIDE SEQUENCE [LARGE SCALE GENOMIC DNA]</scope>
    <source>
        <strain evidence="5">Clone GOH B32 T37-40</strain>
    </source>
</reference>
<name>A0AAD4VDT3_PRUDU</name>
<dbReference type="InterPro" id="IPR001584">
    <property type="entry name" value="Integrase_cat-core"/>
</dbReference>
<keyword evidence="3" id="KW-0812">Transmembrane</keyword>
<dbReference type="GO" id="GO:0003676">
    <property type="term" value="F:nucleic acid binding"/>
    <property type="evidence" value="ECO:0007669"/>
    <property type="project" value="InterPro"/>
</dbReference>
<dbReference type="Pfam" id="PF13976">
    <property type="entry name" value="gag_pre-integrs"/>
    <property type="match status" value="1"/>
</dbReference>
<dbReference type="PANTHER" id="PTHR42648:SF26">
    <property type="entry name" value="INTEGRASE CATALYTIC DOMAIN-CONTAINING PROTEIN"/>
    <property type="match status" value="1"/>
</dbReference>
<gene>
    <name evidence="5" type="ORF">L3X38_032252</name>
</gene>
<keyword evidence="6" id="KW-1185">Reference proteome</keyword>
<keyword evidence="1" id="KW-0479">Metal-binding</keyword>
<dbReference type="InterPro" id="IPR036397">
    <property type="entry name" value="RNaseH_sf"/>
</dbReference>
<dbReference type="SUPFAM" id="SSF53098">
    <property type="entry name" value="Ribonuclease H-like"/>
    <property type="match status" value="1"/>
</dbReference>
<dbReference type="InterPro" id="IPR012337">
    <property type="entry name" value="RNaseH-like_sf"/>
</dbReference>
<evidence type="ECO:0000256" key="3">
    <source>
        <dbReference type="SAM" id="Phobius"/>
    </source>
</evidence>
<dbReference type="Gene3D" id="3.30.420.10">
    <property type="entry name" value="Ribonuclease H-like superfamily/Ribonuclease H"/>
    <property type="match status" value="1"/>
</dbReference>